<evidence type="ECO:0000313" key="4">
    <source>
        <dbReference type="EMBL" id="OQD41713.1"/>
    </source>
</evidence>
<dbReference type="GO" id="GO:0005975">
    <property type="term" value="P:carbohydrate metabolic process"/>
    <property type="evidence" value="ECO:0007669"/>
    <property type="project" value="UniProtKB-ARBA"/>
</dbReference>
<dbReference type="SMART" id="SM00560">
    <property type="entry name" value="LamGL"/>
    <property type="match status" value="1"/>
</dbReference>
<sequence>MKNIYILLGIICLALISCEQGIDDITKVDPGADETAPQITLNYPTEGTEIKVFEETTSLDIDFEVKDDIEVKSINILLDGSSIAQFSTFTDYRIVPIQYTHQGLEDGEHELAITAIDLEGKSTTVSAQFTKAPPYQPLFEGEQFYMAFDGDYMDLISFKKATAVESPGFAGDGYVGADAYKGAENSYLSFPMENLKTSEFSAAFWYKVDANPDRAGILVVGDDEEDRFQGFRLFREGNGTEQRIKLNVGTGAGESWNDGGVIDVAAGEWVHVTMAISATKTTIFFNGVEMLSATLEAPIDWTGCETMTIGAGGPTFSYWNHLSDKSSIDELRLFDKALTATDIQLMINALNPYTPQYDGESFYMPFDGDFIDLVGSKAGSAVGTPTFVTDGKENQALMGATDAYVNYPSTGLTSAEFSASMWYRVNASPDRAGILVIGDDEADRLQGFRLFREGSADEQRIKLNVGTGTAEVWNDGDVIDATTGEWVHIAVTIANDKNTIYINGSEARSSNMDAPIDWTGVGNFTIGAGGPTFSYWDHLSDLSAIDELRFFSKALSPEEVAEIAGGTFTPKNFGSTLFLPFDGDYIDDNNGLAATMEGTPAFAGESKEGSDAYAGTADAYLTFPIDGLLNNQFSGAFWYKVDGTPDRAGILTVAPPMIDESTNDLSAGFRLFREGSATEQRIKLHLGTADGDVWNDGEVLDVTANEWVHIAFTVTETATQIYFNGEPVANFGDMTDKVISWENCSLLSIGSGAPNFMAWGHLSDSSYIDQLYLFDRALSQEEIQALMNP</sequence>
<dbReference type="Gene3D" id="2.60.40.10">
    <property type="entry name" value="Immunoglobulins"/>
    <property type="match status" value="1"/>
</dbReference>
<name>A0A1V6LNH2_9FLAO</name>
<reference evidence="4 5" key="1">
    <citation type="submission" date="2016-12" db="EMBL/GenBank/DDBJ databases">
        <authorList>
            <person name="Song W.-J."/>
            <person name="Kurnit D.M."/>
        </authorList>
    </citation>
    <scope>NUCLEOTIDE SEQUENCE [LARGE SCALE GENOMIC DNA]</scope>
    <source>
        <strain evidence="4 5">HSG9</strain>
    </source>
</reference>
<dbReference type="Proteomes" id="UP000191680">
    <property type="component" value="Unassembled WGS sequence"/>
</dbReference>
<dbReference type="GO" id="GO:0004553">
    <property type="term" value="F:hydrolase activity, hydrolyzing O-glycosyl compounds"/>
    <property type="evidence" value="ECO:0007669"/>
    <property type="project" value="UniProtKB-ARBA"/>
</dbReference>
<evidence type="ECO:0000256" key="1">
    <source>
        <dbReference type="ARBA" id="ARBA00022729"/>
    </source>
</evidence>
<dbReference type="InterPro" id="IPR006558">
    <property type="entry name" value="LamG-like"/>
</dbReference>
<dbReference type="PANTHER" id="PTHR42535:SF2">
    <property type="entry name" value="CHROMOSOME UNDETERMINED SCAFFOLD_146, WHOLE GENOME SHOTGUN SEQUENCE"/>
    <property type="match status" value="1"/>
</dbReference>
<dbReference type="Gene3D" id="2.60.120.200">
    <property type="match status" value="3"/>
</dbReference>
<protein>
    <recommendedName>
        <fullName evidence="3">LamG-like jellyroll fold domain-containing protein</fullName>
    </recommendedName>
</protein>
<dbReference type="PROSITE" id="PS51257">
    <property type="entry name" value="PROKAR_LIPOPROTEIN"/>
    <property type="match status" value="1"/>
</dbReference>
<comment type="caution">
    <text evidence="4">The sequence shown here is derived from an EMBL/GenBank/DDBJ whole genome shotgun (WGS) entry which is preliminary data.</text>
</comment>
<keyword evidence="5" id="KW-1185">Reference proteome</keyword>
<dbReference type="InterPro" id="IPR013783">
    <property type="entry name" value="Ig-like_fold"/>
</dbReference>
<keyword evidence="1" id="KW-0732">Signal</keyword>
<dbReference type="SUPFAM" id="SSF49899">
    <property type="entry name" value="Concanavalin A-like lectins/glucanases"/>
    <property type="match status" value="3"/>
</dbReference>
<feature type="domain" description="LamG-like jellyroll fold" evidence="3">
    <location>
        <begin position="415"/>
        <end position="558"/>
    </location>
</feature>
<gene>
    <name evidence="4" type="ORF">BUL40_14015</name>
</gene>
<dbReference type="OrthoDB" id="950827at2"/>
<dbReference type="PANTHER" id="PTHR42535">
    <property type="entry name" value="OOKINETE PROTEIN, PUTATIVE-RELATED"/>
    <property type="match status" value="1"/>
</dbReference>
<dbReference type="InterPro" id="IPR013320">
    <property type="entry name" value="ConA-like_dom_sf"/>
</dbReference>
<proteinExistence type="predicted"/>
<accession>A0A1V6LNH2</accession>
<evidence type="ECO:0000259" key="3">
    <source>
        <dbReference type="SMART" id="SM00560"/>
    </source>
</evidence>
<dbReference type="RefSeq" id="WP_080319764.1">
    <property type="nucleotide sequence ID" value="NZ_MTBC01000011.1"/>
</dbReference>
<keyword evidence="2" id="KW-1015">Disulfide bond</keyword>
<dbReference type="EMBL" id="MTBC01000011">
    <property type="protein sequence ID" value="OQD41713.1"/>
    <property type="molecule type" value="Genomic_DNA"/>
</dbReference>
<evidence type="ECO:0000256" key="2">
    <source>
        <dbReference type="ARBA" id="ARBA00023157"/>
    </source>
</evidence>
<dbReference type="AlphaFoldDB" id="A0A1V6LNH2"/>
<organism evidence="4 5">
    <name type="scientific">Croceivirga radicis</name>
    <dbReference type="NCBI Taxonomy" id="1929488"/>
    <lineage>
        <taxon>Bacteria</taxon>
        <taxon>Pseudomonadati</taxon>
        <taxon>Bacteroidota</taxon>
        <taxon>Flavobacteriia</taxon>
        <taxon>Flavobacteriales</taxon>
        <taxon>Flavobacteriaceae</taxon>
        <taxon>Croceivirga</taxon>
    </lineage>
</organism>
<dbReference type="Pfam" id="PF13385">
    <property type="entry name" value="Laminin_G_3"/>
    <property type="match status" value="3"/>
</dbReference>
<evidence type="ECO:0000313" key="5">
    <source>
        <dbReference type="Proteomes" id="UP000191680"/>
    </source>
</evidence>